<name>A0AAI8YY22_9PEZI</name>
<dbReference type="Pfam" id="PF08241">
    <property type="entry name" value="Methyltransf_11"/>
    <property type="match status" value="1"/>
</dbReference>
<evidence type="ECO:0000313" key="2">
    <source>
        <dbReference type="EMBL" id="CAK3997390.1"/>
    </source>
</evidence>
<dbReference type="EMBL" id="CAVMBE010000021">
    <property type="protein sequence ID" value="CAK3997390.1"/>
    <property type="molecule type" value="Genomic_DNA"/>
</dbReference>
<dbReference type="GO" id="GO:0008757">
    <property type="term" value="F:S-adenosylmethionine-dependent methyltransferase activity"/>
    <property type="evidence" value="ECO:0007669"/>
    <property type="project" value="InterPro"/>
</dbReference>
<keyword evidence="3" id="KW-1185">Reference proteome</keyword>
<evidence type="ECO:0000259" key="1">
    <source>
        <dbReference type="Pfam" id="PF08241"/>
    </source>
</evidence>
<sequence>MAAPKLSDHSGDEWGEMAKIYHKLTVGVAEKPTVEILRHLDDRWPFSKATAIHDNGCGPGPIISHIIQDYGDKLPAHCELSCSDFSAPMIDRVKHVKREETAANPNSLWSRVDAQVLDAMDLKGIPDNSKSHVTAGWVYFMTPDPQKCLSESLRVLRKDGVLGCSSWKDSQWLQLMRMVGQVRPDKQLPGIPAEWQTAGPLKGELEKAGFREVESFEVEVIMTFESYDATIDLLTTKMPHMIAMLKDFSENEMQQLSDKMLRQMKEWCPELPGKLYGTALVAVGRKWYFQS</sequence>
<organism evidence="2 3">
    <name type="scientific">Lecanosticta acicola</name>
    <dbReference type="NCBI Taxonomy" id="111012"/>
    <lineage>
        <taxon>Eukaryota</taxon>
        <taxon>Fungi</taxon>
        <taxon>Dikarya</taxon>
        <taxon>Ascomycota</taxon>
        <taxon>Pezizomycotina</taxon>
        <taxon>Dothideomycetes</taxon>
        <taxon>Dothideomycetidae</taxon>
        <taxon>Mycosphaerellales</taxon>
        <taxon>Mycosphaerellaceae</taxon>
        <taxon>Lecanosticta</taxon>
    </lineage>
</organism>
<dbReference type="InterPro" id="IPR013216">
    <property type="entry name" value="Methyltransf_11"/>
</dbReference>
<dbReference type="Proteomes" id="UP001296104">
    <property type="component" value="Unassembled WGS sequence"/>
</dbReference>
<dbReference type="CDD" id="cd02440">
    <property type="entry name" value="AdoMet_MTases"/>
    <property type="match status" value="1"/>
</dbReference>
<keyword evidence="2" id="KW-0489">Methyltransferase</keyword>
<dbReference type="AlphaFoldDB" id="A0AAI8YY22"/>
<proteinExistence type="predicted"/>
<comment type="caution">
    <text evidence="2">The sequence shown here is derived from an EMBL/GenBank/DDBJ whole genome shotgun (WGS) entry which is preliminary data.</text>
</comment>
<dbReference type="InterPro" id="IPR029063">
    <property type="entry name" value="SAM-dependent_MTases_sf"/>
</dbReference>
<evidence type="ECO:0000313" key="3">
    <source>
        <dbReference type="Proteomes" id="UP001296104"/>
    </source>
</evidence>
<accession>A0AAI8YY22</accession>
<protein>
    <submittedName>
        <fullName evidence="2">COQ5 family methyltransferase like</fullName>
    </submittedName>
</protein>
<reference evidence="2" key="1">
    <citation type="submission" date="2023-11" db="EMBL/GenBank/DDBJ databases">
        <authorList>
            <person name="Alioto T."/>
            <person name="Alioto T."/>
            <person name="Gomez Garrido J."/>
        </authorList>
    </citation>
    <scope>NUCLEOTIDE SEQUENCE</scope>
</reference>
<dbReference type="SUPFAM" id="SSF53335">
    <property type="entry name" value="S-adenosyl-L-methionine-dependent methyltransferases"/>
    <property type="match status" value="1"/>
</dbReference>
<gene>
    <name evidence="2" type="ORF">LECACI_7A004096</name>
</gene>
<dbReference type="GO" id="GO:0032259">
    <property type="term" value="P:methylation"/>
    <property type="evidence" value="ECO:0007669"/>
    <property type="project" value="UniProtKB-KW"/>
</dbReference>
<dbReference type="Gene3D" id="3.40.50.150">
    <property type="entry name" value="Vaccinia Virus protein VP39"/>
    <property type="match status" value="1"/>
</dbReference>
<feature type="domain" description="Methyltransferase type 11" evidence="1">
    <location>
        <begin position="54"/>
        <end position="162"/>
    </location>
</feature>
<keyword evidence="2" id="KW-0808">Transferase</keyword>